<reference evidence="3 4" key="1">
    <citation type="journal article" date="2021" name="Sci. Rep.">
        <title>Chromosome anchoring in Senegalese sole (Solea senegalensis) reveals sex-associated markers and genome rearrangements in flatfish.</title>
        <authorList>
            <person name="Guerrero-Cozar I."/>
            <person name="Gomez-Garrido J."/>
            <person name="Berbel C."/>
            <person name="Martinez-Blanch J.F."/>
            <person name="Alioto T."/>
            <person name="Claros M.G."/>
            <person name="Gagnaire P.A."/>
            <person name="Manchado M."/>
        </authorList>
    </citation>
    <scope>NUCLEOTIDE SEQUENCE [LARGE SCALE GENOMIC DNA]</scope>
    <source>
        <strain evidence="3">Sse05_10M</strain>
    </source>
</reference>
<dbReference type="Proteomes" id="UP000693946">
    <property type="component" value="Linkage Group LG13"/>
</dbReference>
<evidence type="ECO:0000256" key="1">
    <source>
        <dbReference type="SAM" id="MobiDB-lite"/>
    </source>
</evidence>
<evidence type="ECO:0000313" key="3">
    <source>
        <dbReference type="EMBL" id="KAG7516913.1"/>
    </source>
</evidence>
<feature type="domain" description="FAM21/CAPZIP" evidence="2">
    <location>
        <begin position="62"/>
        <end position="186"/>
    </location>
</feature>
<feature type="compositionally biased region" description="Basic residues" evidence="1">
    <location>
        <begin position="159"/>
        <end position="177"/>
    </location>
</feature>
<evidence type="ECO:0000259" key="2">
    <source>
        <dbReference type="Pfam" id="PF15255"/>
    </source>
</evidence>
<dbReference type="AlphaFoldDB" id="A0AAV6SJ30"/>
<feature type="compositionally biased region" description="Basic and acidic residues" evidence="1">
    <location>
        <begin position="1"/>
        <end position="20"/>
    </location>
</feature>
<feature type="compositionally biased region" description="Low complexity" evidence="1">
    <location>
        <begin position="108"/>
        <end position="122"/>
    </location>
</feature>
<organism evidence="3 4">
    <name type="scientific">Solea senegalensis</name>
    <name type="common">Senegalese sole</name>
    <dbReference type="NCBI Taxonomy" id="28829"/>
    <lineage>
        <taxon>Eukaryota</taxon>
        <taxon>Metazoa</taxon>
        <taxon>Chordata</taxon>
        <taxon>Craniata</taxon>
        <taxon>Vertebrata</taxon>
        <taxon>Euteleostomi</taxon>
        <taxon>Actinopterygii</taxon>
        <taxon>Neopterygii</taxon>
        <taxon>Teleostei</taxon>
        <taxon>Neoteleostei</taxon>
        <taxon>Acanthomorphata</taxon>
        <taxon>Carangaria</taxon>
        <taxon>Pleuronectiformes</taxon>
        <taxon>Pleuronectoidei</taxon>
        <taxon>Soleidae</taxon>
        <taxon>Solea</taxon>
    </lineage>
</organism>
<dbReference type="EMBL" id="JAGKHQ010000005">
    <property type="protein sequence ID" value="KAG7516913.1"/>
    <property type="molecule type" value="Genomic_DNA"/>
</dbReference>
<proteinExistence type="predicted"/>
<gene>
    <name evidence="3" type="ORF">JOB18_043620</name>
</gene>
<sequence>MEEEAPPRRSVAELAGRFRDSAPAQEDAAGQQTEKPVRRRPPHSLQLPKTHGDEHETPDVTSPAKSKRNSALIEKLQASLALSPSAQLPSPKSPGFRLLPPSFPLPSPGATVTTVTTSSTPTPTTPVPDSPITEEEGPTSFEAPPTVVEGSILSSINKSRARHSIRRRPPSRRHKKSSSGEEVNDSMCPEKKTIHKNDESKTETKAEEEKKEEGDRSPSGGEEKEQVQEEEEQKKRLKK</sequence>
<name>A0AAV6SJ30_SOLSE</name>
<protein>
    <submittedName>
        <fullName evidence="3">CapZ-interacting protein-like isoform X1</fullName>
    </submittedName>
</protein>
<keyword evidence="4" id="KW-1185">Reference proteome</keyword>
<accession>A0AAV6SJ30</accession>
<dbReference type="Pfam" id="PF15255">
    <property type="entry name" value="CAP-ZIP_m"/>
    <property type="match status" value="1"/>
</dbReference>
<feature type="region of interest" description="Disordered" evidence="1">
    <location>
        <begin position="1"/>
        <end position="239"/>
    </location>
</feature>
<feature type="compositionally biased region" description="Basic and acidic residues" evidence="1">
    <location>
        <begin position="188"/>
        <end position="227"/>
    </location>
</feature>
<comment type="caution">
    <text evidence="3">The sequence shown here is derived from an EMBL/GenBank/DDBJ whole genome shotgun (WGS) entry which is preliminary data.</text>
</comment>
<dbReference type="InterPro" id="IPR029341">
    <property type="entry name" value="FAM21/CAPZIP"/>
</dbReference>
<evidence type="ECO:0000313" key="4">
    <source>
        <dbReference type="Proteomes" id="UP000693946"/>
    </source>
</evidence>
<feature type="compositionally biased region" description="Low complexity" evidence="1">
    <location>
        <begin position="75"/>
        <end position="100"/>
    </location>
</feature>